<dbReference type="PROSITE" id="PS00018">
    <property type="entry name" value="EF_HAND_1"/>
    <property type="match status" value="1"/>
</dbReference>
<evidence type="ECO:0000313" key="6">
    <source>
        <dbReference type="Proteomes" id="UP000269721"/>
    </source>
</evidence>
<feature type="domain" description="EH" evidence="3">
    <location>
        <begin position="174"/>
        <end position="264"/>
    </location>
</feature>
<dbReference type="EMBL" id="KZ996205">
    <property type="protein sequence ID" value="RKO89245.1"/>
    <property type="molecule type" value="Genomic_DNA"/>
</dbReference>
<dbReference type="SUPFAM" id="SSF47473">
    <property type="entry name" value="EF-hand"/>
    <property type="match status" value="3"/>
</dbReference>
<dbReference type="SMART" id="SM00027">
    <property type="entry name" value="EH"/>
    <property type="match status" value="3"/>
</dbReference>
<accession>A0A4P9WC78</accession>
<dbReference type="InterPro" id="IPR000261">
    <property type="entry name" value="EH_dom"/>
</dbReference>
<evidence type="ECO:0000313" key="5">
    <source>
        <dbReference type="EMBL" id="RKO89245.1"/>
    </source>
</evidence>
<dbReference type="CDD" id="cd00052">
    <property type="entry name" value="EH"/>
    <property type="match status" value="3"/>
</dbReference>
<feature type="domain" description="EH" evidence="3">
    <location>
        <begin position="352"/>
        <end position="440"/>
    </location>
</feature>
<organism evidence="5 6">
    <name type="scientific">Blyttiomyces helicus</name>
    <dbReference type="NCBI Taxonomy" id="388810"/>
    <lineage>
        <taxon>Eukaryota</taxon>
        <taxon>Fungi</taxon>
        <taxon>Fungi incertae sedis</taxon>
        <taxon>Chytridiomycota</taxon>
        <taxon>Chytridiomycota incertae sedis</taxon>
        <taxon>Chytridiomycetes</taxon>
        <taxon>Chytridiomycetes incertae sedis</taxon>
        <taxon>Blyttiomyces</taxon>
    </lineage>
</organism>
<feature type="region of interest" description="Disordered" evidence="2">
    <location>
        <begin position="428"/>
        <end position="534"/>
    </location>
</feature>
<feature type="compositionally biased region" description="Low complexity" evidence="2">
    <location>
        <begin position="479"/>
        <end position="510"/>
    </location>
</feature>
<dbReference type="PANTHER" id="PTHR11216:SF170">
    <property type="entry name" value="DYNAMIN ASSOCIATED PROTEIN 160, ISOFORM D"/>
    <property type="match status" value="1"/>
</dbReference>
<proteinExistence type="predicted"/>
<feature type="domain" description="EF-hand" evidence="4">
    <location>
        <begin position="385"/>
        <end position="420"/>
    </location>
</feature>
<evidence type="ECO:0000259" key="4">
    <source>
        <dbReference type="PROSITE" id="PS50222"/>
    </source>
</evidence>
<dbReference type="AlphaFoldDB" id="A0A4P9WC78"/>
<dbReference type="Gene3D" id="1.10.238.10">
    <property type="entry name" value="EF-hand"/>
    <property type="match status" value="3"/>
</dbReference>
<evidence type="ECO:0000259" key="3">
    <source>
        <dbReference type="PROSITE" id="PS50031"/>
    </source>
</evidence>
<keyword evidence="6" id="KW-1185">Reference proteome</keyword>
<dbReference type="Pfam" id="PF12763">
    <property type="entry name" value="EH"/>
    <property type="match status" value="3"/>
</dbReference>
<reference evidence="6" key="1">
    <citation type="journal article" date="2018" name="Nat. Microbiol.">
        <title>Leveraging single-cell genomics to expand the fungal tree of life.</title>
        <authorList>
            <person name="Ahrendt S.R."/>
            <person name="Quandt C.A."/>
            <person name="Ciobanu D."/>
            <person name="Clum A."/>
            <person name="Salamov A."/>
            <person name="Andreopoulos B."/>
            <person name="Cheng J.F."/>
            <person name="Woyke T."/>
            <person name="Pelin A."/>
            <person name="Henrissat B."/>
            <person name="Reynolds N.K."/>
            <person name="Benny G.L."/>
            <person name="Smith M.E."/>
            <person name="James T.Y."/>
            <person name="Grigoriev I.V."/>
        </authorList>
    </citation>
    <scope>NUCLEOTIDE SEQUENCE [LARGE SCALE GENOMIC DNA]</scope>
</reference>
<dbReference type="PROSITE" id="PS50031">
    <property type="entry name" value="EH"/>
    <property type="match status" value="3"/>
</dbReference>
<feature type="compositionally biased region" description="Low complexity" evidence="2">
    <location>
        <begin position="447"/>
        <end position="464"/>
    </location>
</feature>
<dbReference type="InterPro" id="IPR002048">
    <property type="entry name" value="EF_hand_dom"/>
</dbReference>
<feature type="compositionally biased region" description="Basic and acidic residues" evidence="2">
    <location>
        <begin position="519"/>
        <end position="534"/>
    </location>
</feature>
<evidence type="ECO:0000256" key="2">
    <source>
        <dbReference type="SAM" id="MobiDB-lite"/>
    </source>
</evidence>
<dbReference type="PROSITE" id="PS50222">
    <property type="entry name" value="EF_HAND_2"/>
    <property type="match status" value="1"/>
</dbReference>
<dbReference type="GO" id="GO:0005509">
    <property type="term" value="F:calcium ion binding"/>
    <property type="evidence" value="ECO:0007669"/>
    <property type="project" value="InterPro"/>
</dbReference>
<feature type="domain" description="EH" evidence="3">
    <location>
        <begin position="40"/>
        <end position="119"/>
    </location>
</feature>
<dbReference type="GO" id="GO:0005886">
    <property type="term" value="C:plasma membrane"/>
    <property type="evidence" value="ECO:0007669"/>
    <property type="project" value="TreeGrafter"/>
</dbReference>
<protein>
    <submittedName>
        <fullName evidence="5">Uncharacterized protein</fullName>
    </submittedName>
</protein>
<dbReference type="InterPro" id="IPR018247">
    <property type="entry name" value="EF_Hand_1_Ca_BS"/>
</dbReference>
<feature type="non-terminal residue" evidence="5">
    <location>
        <position position="668"/>
    </location>
</feature>
<dbReference type="OrthoDB" id="524326at2759"/>
<dbReference type="PANTHER" id="PTHR11216">
    <property type="entry name" value="EH DOMAIN"/>
    <property type="match status" value="1"/>
</dbReference>
<keyword evidence="1" id="KW-0106">Calcium</keyword>
<dbReference type="InterPro" id="IPR011992">
    <property type="entry name" value="EF-hand-dom_pair"/>
</dbReference>
<dbReference type="GO" id="GO:0005737">
    <property type="term" value="C:cytoplasm"/>
    <property type="evidence" value="ECO:0007669"/>
    <property type="project" value="TreeGrafter"/>
</dbReference>
<sequence>MSSGLLLDEAFGYAPAQPSSSATTSGKPANVADFPLTPEESNAYSHYYKMVDADGKNTVAPAVAAPFLKQSRLPDAVLSLIWGQCDTENKGFLTQPTFYRALKLVSLAQAGKQPVVASLSTTTALPIFEGIDPPPLQMPAPQPQAQPIAVQRTGTVSTHSTGPGAGSFSVSQEEKDRFAKAFASCSPVNGLVTGESARELFLKSTLPLETLSKIWTLVDRSGTGKLAANQFNVAMFLITHIRSGKLSTVPSSIPPQLWNAVAVSSTPPDSPVVSFSSSTPGPASSSSFIPPASSGSFSAAPLSPAIPKPPSVSIASPTIDRRRTTRLSSVPVFGSAAESPAVPVEWAIKEEEKANYDAFFDSIDTAKKGYLTGADCYSFLLQSKLPETILAKIWDLSDVSKTGDLSKDEFAIAMYLIRNMSSGPLPATLPENLIPPSMRQPAPPTPSSLGAAGSAPGPSPLARSVTVAAPAPPPSIETDLLGGLDGLDPLGAPKPLGESSKTKSLSSLGTIPRLPPSREAADLAERESDLASRKSDLRQIESQLTMLQPAVEDLAARRSAVDAEYRSITEEKHRLTLQLSQARATYEADTAIVADTEQILYRERQNLEVSRAEWRSAEQTLGALRAEKISLEEAVATSRAELGDLHRQISELTEAAKPLRIEVEARRA</sequence>
<evidence type="ECO:0000256" key="1">
    <source>
        <dbReference type="ARBA" id="ARBA00022837"/>
    </source>
</evidence>
<gene>
    <name evidence="5" type="ORF">BDK51DRAFT_40476</name>
</gene>
<name>A0A4P9WC78_9FUNG</name>
<dbReference type="GO" id="GO:0016197">
    <property type="term" value="P:endosomal transport"/>
    <property type="evidence" value="ECO:0007669"/>
    <property type="project" value="TreeGrafter"/>
</dbReference>
<dbReference type="GO" id="GO:0006897">
    <property type="term" value="P:endocytosis"/>
    <property type="evidence" value="ECO:0007669"/>
    <property type="project" value="TreeGrafter"/>
</dbReference>
<dbReference type="Proteomes" id="UP000269721">
    <property type="component" value="Unassembled WGS sequence"/>
</dbReference>